<name>A0A0L0QKD5_VIRPA</name>
<dbReference type="Gene3D" id="3.30.300.30">
    <property type="match status" value="1"/>
</dbReference>
<dbReference type="Gene3D" id="3.40.50.12780">
    <property type="entry name" value="N-terminal domain of ligase-like"/>
    <property type="match status" value="1"/>
</dbReference>
<dbReference type="PATRIC" id="fig|1473.5.peg.252"/>
<evidence type="ECO:0000259" key="3">
    <source>
        <dbReference type="Pfam" id="PF00501"/>
    </source>
</evidence>
<gene>
    <name evidence="5" type="ORF">AFK71_08985</name>
</gene>
<dbReference type="Proteomes" id="UP000036780">
    <property type="component" value="Unassembled WGS sequence"/>
</dbReference>
<dbReference type="PROSITE" id="PS00455">
    <property type="entry name" value="AMP_BINDING"/>
    <property type="match status" value="1"/>
</dbReference>
<dbReference type="FunFam" id="3.30.300.30:FF:000008">
    <property type="entry name" value="2,3-dihydroxybenzoate-AMP ligase"/>
    <property type="match status" value="1"/>
</dbReference>
<dbReference type="Pfam" id="PF13193">
    <property type="entry name" value="AMP-binding_C"/>
    <property type="match status" value="1"/>
</dbReference>
<dbReference type="InterPro" id="IPR000873">
    <property type="entry name" value="AMP-dep_synth/lig_dom"/>
</dbReference>
<evidence type="ECO:0000256" key="1">
    <source>
        <dbReference type="ARBA" id="ARBA00006432"/>
    </source>
</evidence>
<dbReference type="SUPFAM" id="SSF56801">
    <property type="entry name" value="Acetyl-CoA synthetase-like"/>
    <property type="match status" value="1"/>
</dbReference>
<feature type="domain" description="AMP-binding enzyme C-terminal" evidence="4">
    <location>
        <begin position="435"/>
        <end position="510"/>
    </location>
</feature>
<evidence type="ECO:0000259" key="4">
    <source>
        <dbReference type="Pfam" id="PF13193"/>
    </source>
</evidence>
<accession>A0A0L0QKD5</accession>
<evidence type="ECO:0000313" key="5">
    <source>
        <dbReference type="EMBL" id="KNE18738.1"/>
    </source>
</evidence>
<dbReference type="EMBL" id="LGTO01000007">
    <property type="protein sequence ID" value="KNE18738.1"/>
    <property type="molecule type" value="Genomic_DNA"/>
</dbReference>
<dbReference type="GO" id="GO:0006631">
    <property type="term" value="P:fatty acid metabolic process"/>
    <property type="evidence" value="ECO:0007669"/>
    <property type="project" value="TreeGrafter"/>
</dbReference>
<dbReference type="GO" id="GO:0031956">
    <property type="term" value="F:medium-chain fatty acid-CoA ligase activity"/>
    <property type="evidence" value="ECO:0007669"/>
    <property type="project" value="TreeGrafter"/>
</dbReference>
<comment type="caution">
    <text evidence="5">The sequence shown here is derived from an EMBL/GenBank/DDBJ whole genome shotgun (WGS) entry which is preliminary data.</text>
</comment>
<dbReference type="GeneID" id="66871683"/>
<feature type="domain" description="AMP-dependent synthetase/ligase" evidence="3">
    <location>
        <begin position="19"/>
        <end position="384"/>
    </location>
</feature>
<proteinExistence type="inferred from homology"/>
<dbReference type="AlphaFoldDB" id="A0A0L0QKD5"/>
<keyword evidence="2" id="KW-0436">Ligase</keyword>
<protein>
    <submittedName>
        <fullName evidence="5">Long-chain acyl-CoA synthetase</fullName>
    </submittedName>
</protein>
<dbReference type="InterPro" id="IPR045851">
    <property type="entry name" value="AMP-bd_C_sf"/>
</dbReference>
<dbReference type="NCBIfam" id="NF004837">
    <property type="entry name" value="PRK06187.1"/>
    <property type="match status" value="1"/>
</dbReference>
<dbReference type="FunFam" id="3.40.50.12780:FF:000003">
    <property type="entry name" value="Long-chain-fatty-acid--CoA ligase FadD"/>
    <property type="match status" value="1"/>
</dbReference>
<sequence length="529" mass="59080">MMGSVKQENTTTIQLLHSALNQFPEKEAVYDGTRRLSYRELEEESNLIAAELNKMGVKRGDHIAVCLPNWYEFVVILFAIAKIGAVIVPFNTRYHESEIEYILNHAKVKVAFFTDEVDGNKLWDSFNKVYQQHNYLKHLITVRANTRLSIAYEEVVKHSEYSEFEKVEVSPDDVAIIMYTSGTTGNPKGAMLTHRNVAFTGSVSAEVLKCTSADVFLIQVPMFHIFGMVPGVLAAIAVGAKLVLTQEFKAENALKMVEQEKITVHHAVPTMFILELNHPNLEKYDLTSLRTGIVAAAPVPSEIIRKIREKMHCEVLSSYGMTEASPCLTFCTFEDDDLTRAETVGRAMPGVEVKIINPENGEEAGTGEVGEIVARGPGIMKGYYEMSEKTREVLSEDGWYRTGDLGTMDDKGNLQIVGRKNDLIIRGGFNIYPREIEEHFYKLDEVQEVAIIGLPDTVLGEVACAAVTLKKGAVLTEAKLKSYIKDKVADFKVPDIVTIVEELPMTASGKISKVQLQNKLKEKMAHRLR</sequence>
<dbReference type="InterPro" id="IPR025110">
    <property type="entry name" value="AMP-bd_C"/>
</dbReference>
<dbReference type="InterPro" id="IPR042099">
    <property type="entry name" value="ANL_N_sf"/>
</dbReference>
<organism evidence="5 6">
    <name type="scientific">Virgibacillus pantothenticus</name>
    <dbReference type="NCBI Taxonomy" id="1473"/>
    <lineage>
        <taxon>Bacteria</taxon>
        <taxon>Bacillati</taxon>
        <taxon>Bacillota</taxon>
        <taxon>Bacilli</taxon>
        <taxon>Bacillales</taxon>
        <taxon>Bacillaceae</taxon>
        <taxon>Virgibacillus</taxon>
    </lineage>
</organism>
<evidence type="ECO:0000256" key="2">
    <source>
        <dbReference type="ARBA" id="ARBA00022598"/>
    </source>
</evidence>
<dbReference type="InterPro" id="IPR020845">
    <property type="entry name" value="AMP-binding_CS"/>
</dbReference>
<dbReference type="RefSeq" id="WP_072741915.1">
    <property type="nucleotide sequence ID" value="NZ_CP073011.1"/>
</dbReference>
<comment type="similarity">
    <text evidence="1">Belongs to the ATP-dependent AMP-binding enzyme family.</text>
</comment>
<reference evidence="6" key="1">
    <citation type="submission" date="2015-07" db="EMBL/GenBank/DDBJ databases">
        <title>Fjat-10053 dsm26.</title>
        <authorList>
            <person name="Liu B."/>
            <person name="Wang J."/>
            <person name="Zhu Y."/>
            <person name="Liu G."/>
            <person name="Chen Q."/>
            <person name="Chen Z."/>
            <person name="Lan J."/>
            <person name="Che J."/>
            <person name="Ge C."/>
            <person name="Shi H."/>
            <person name="Pan Z."/>
            <person name="Liu X."/>
        </authorList>
    </citation>
    <scope>NUCLEOTIDE SEQUENCE [LARGE SCALE GENOMIC DNA]</scope>
    <source>
        <strain evidence="6">DSM 26</strain>
    </source>
</reference>
<evidence type="ECO:0000313" key="6">
    <source>
        <dbReference type="Proteomes" id="UP000036780"/>
    </source>
</evidence>
<dbReference type="Pfam" id="PF00501">
    <property type="entry name" value="AMP-binding"/>
    <property type="match status" value="1"/>
</dbReference>
<dbReference type="PANTHER" id="PTHR43201:SF5">
    <property type="entry name" value="MEDIUM-CHAIN ACYL-COA LIGASE ACSF2, MITOCHONDRIAL"/>
    <property type="match status" value="1"/>
</dbReference>
<dbReference type="PANTHER" id="PTHR43201">
    <property type="entry name" value="ACYL-COA SYNTHETASE"/>
    <property type="match status" value="1"/>
</dbReference>
<keyword evidence="6" id="KW-1185">Reference proteome</keyword>